<dbReference type="KEGG" id="same:SAMCFNEI73_pB0196"/>
<dbReference type="AlphaFoldDB" id="A0A1L3LTH1"/>
<evidence type="ECO:0000259" key="4">
    <source>
        <dbReference type="SMART" id="SM00062"/>
    </source>
</evidence>
<keyword evidence="3" id="KW-0732">Signal</keyword>
<dbReference type="Gene3D" id="3.40.190.10">
    <property type="entry name" value="Periplasmic binding protein-like II"/>
    <property type="match status" value="2"/>
</dbReference>
<evidence type="ECO:0000313" key="6">
    <source>
        <dbReference type="Proteomes" id="UP000182306"/>
    </source>
</evidence>
<dbReference type="GO" id="GO:0006865">
    <property type="term" value="P:amino acid transport"/>
    <property type="evidence" value="ECO:0007669"/>
    <property type="project" value="TreeGrafter"/>
</dbReference>
<dbReference type="SUPFAM" id="SSF53850">
    <property type="entry name" value="Periplasmic binding protein-like II"/>
    <property type="match status" value="1"/>
</dbReference>
<evidence type="ECO:0000313" key="5">
    <source>
        <dbReference type="EMBL" id="APG93394.1"/>
    </source>
</evidence>
<comment type="similarity">
    <text evidence="1">Belongs to the bacterial solute-binding protein 3 family.</text>
</comment>
<protein>
    <submittedName>
        <fullName evidence="5">Glutamate aspartate periplasmic binding protein GltI</fullName>
    </submittedName>
</protein>
<evidence type="ECO:0000256" key="3">
    <source>
        <dbReference type="ARBA" id="ARBA00022729"/>
    </source>
</evidence>
<sequence>MNSQGVWVGLDVDYCRAVAAAVLGDKNKVTFVPLTLQQRFAALQSGQVDMLARDTLSNLTRDASLGVISVATNFYTGAGFMVRRDAGIASTDDMSDATFCITHGNSAVGALADTMKKKGFEYKLIQLEKFQDTFQAFLSGRCDAAVAGAADLAGVQVTMAPNPSELVVLDELMSADPYSVYVARGDWEWFTIVRWVHYGLIEAEKQGILQANAQQLATASEDPTVRRMLGAQDELGKLLGLDNDWLVKVISATGNYGEIFDRHFGKGSQVNMARGQNALARDGGLMYSPPFN</sequence>
<dbReference type="Pfam" id="PF00497">
    <property type="entry name" value="SBP_bac_3"/>
    <property type="match status" value="1"/>
</dbReference>
<keyword evidence="5" id="KW-0614">Plasmid</keyword>
<proteinExistence type="inferred from homology"/>
<dbReference type="PANTHER" id="PTHR30085">
    <property type="entry name" value="AMINO ACID ABC TRANSPORTER PERMEASE"/>
    <property type="match status" value="1"/>
</dbReference>
<feature type="domain" description="Solute-binding protein family 3/N-terminal" evidence="4">
    <location>
        <begin position="1"/>
        <end position="216"/>
    </location>
</feature>
<organism evidence="5 6">
    <name type="scientific">Sinorhizobium americanum</name>
    <dbReference type="NCBI Taxonomy" id="194963"/>
    <lineage>
        <taxon>Bacteria</taxon>
        <taxon>Pseudomonadati</taxon>
        <taxon>Pseudomonadota</taxon>
        <taxon>Alphaproteobacteria</taxon>
        <taxon>Hyphomicrobiales</taxon>
        <taxon>Rhizobiaceae</taxon>
        <taxon>Sinorhizobium/Ensifer group</taxon>
        <taxon>Sinorhizobium</taxon>
    </lineage>
</organism>
<reference evidence="5 6" key="1">
    <citation type="submission" date="2015-10" db="EMBL/GenBank/DDBJ databases">
        <title>Genomic differences between typical nodule nitrogen-fixing rhizobial strains and those coming from bean seeds.</title>
        <authorList>
            <person name="Peralta H."/>
            <person name="Aguilar-Vera A."/>
            <person name="Diaz R."/>
            <person name="Mora Y."/>
            <person name="Martinez-Batallar G."/>
            <person name="Salazar E."/>
            <person name="Vargas-Lagunas C."/>
            <person name="Encarnacion S."/>
            <person name="Girard L."/>
            <person name="Mora J."/>
        </authorList>
    </citation>
    <scope>NUCLEOTIDE SEQUENCE [LARGE SCALE GENOMIC DNA]</scope>
    <source>
        <strain evidence="5 6">CFNEI 73</strain>
        <plasmid evidence="5 6">B</plasmid>
    </source>
</reference>
<evidence type="ECO:0000256" key="2">
    <source>
        <dbReference type="ARBA" id="ARBA00022448"/>
    </source>
</evidence>
<gene>
    <name evidence="5" type="primary">gltI</name>
    <name evidence="5" type="ORF">SAMCFNEI73_pB0196</name>
</gene>
<evidence type="ECO:0000256" key="1">
    <source>
        <dbReference type="ARBA" id="ARBA00010333"/>
    </source>
</evidence>
<dbReference type="InterPro" id="IPR001638">
    <property type="entry name" value="Solute-binding_3/MltF_N"/>
</dbReference>
<accession>A0A1L3LTH1</accession>
<keyword evidence="6" id="KW-1185">Reference proteome</keyword>
<name>A0A1L3LTH1_9HYPH</name>
<dbReference type="InterPro" id="IPR051455">
    <property type="entry name" value="Bact_solute-bind_prot3"/>
</dbReference>
<dbReference type="PANTHER" id="PTHR30085:SF7">
    <property type="entry name" value="AMINO-ACID ABC TRANSPORTER-BINDING PROTEIN YHDW-RELATED"/>
    <property type="match status" value="1"/>
</dbReference>
<keyword evidence="2" id="KW-0813">Transport</keyword>
<dbReference type="Proteomes" id="UP000182306">
    <property type="component" value="Plasmid B"/>
</dbReference>
<geneLocation type="plasmid" evidence="5 6">
    <name>B</name>
</geneLocation>
<dbReference type="SMART" id="SM00062">
    <property type="entry name" value="PBPb"/>
    <property type="match status" value="1"/>
</dbReference>
<dbReference type="EMBL" id="CP013109">
    <property type="protein sequence ID" value="APG93394.1"/>
    <property type="molecule type" value="Genomic_DNA"/>
</dbReference>